<evidence type="ECO:0000313" key="1">
    <source>
        <dbReference type="EMBL" id="KAJ8029831.1"/>
    </source>
</evidence>
<name>A0A9Q1BNC7_HOLLE</name>
<dbReference type="AlphaFoldDB" id="A0A9Q1BNC7"/>
<protein>
    <submittedName>
        <fullName evidence="1">Uncharacterized protein</fullName>
    </submittedName>
</protein>
<evidence type="ECO:0000313" key="2">
    <source>
        <dbReference type="Proteomes" id="UP001152320"/>
    </source>
</evidence>
<reference evidence="1" key="1">
    <citation type="submission" date="2021-10" db="EMBL/GenBank/DDBJ databases">
        <title>Tropical sea cucumber genome reveals ecological adaptation and Cuvierian tubules defense mechanism.</title>
        <authorList>
            <person name="Chen T."/>
        </authorList>
    </citation>
    <scope>NUCLEOTIDE SEQUENCE</scope>
    <source>
        <strain evidence="1">Nanhai2018</strain>
        <tissue evidence="1">Muscle</tissue>
    </source>
</reference>
<gene>
    <name evidence="1" type="ORF">HOLleu_29332</name>
</gene>
<keyword evidence="2" id="KW-1185">Reference proteome</keyword>
<accession>A0A9Q1BNC7</accession>
<organism evidence="1 2">
    <name type="scientific">Holothuria leucospilota</name>
    <name type="common">Black long sea cucumber</name>
    <name type="synonym">Mertensiothuria leucospilota</name>
    <dbReference type="NCBI Taxonomy" id="206669"/>
    <lineage>
        <taxon>Eukaryota</taxon>
        <taxon>Metazoa</taxon>
        <taxon>Echinodermata</taxon>
        <taxon>Eleutherozoa</taxon>
        <taxon>Echinozoa</taxon>
        <taxon>Holothuroidea</taxon>
        <taxon>Aspidochirotacea</taxon>
        <taxon>Aspidochirotida</taxon>
        <taxon>Holothuriidae</taxon>
        <taxon>Holothuria</taxon>
    </lineage>
</organism>
<proteinExistence type="predicted"/>
<sequence length="72" mass="8171">MPSNALNDLDLGVYVRFRDDGKLFNLRRLGAKSKNMEELAREFLFADDGALIAHNETDLQVITDNLHVRLLA</sequence>
<dbReference type="OrthoDB" id="425681at2759"/>
<dbReference type="EMBL" id="JAIZAY010000014">
    <property type="protein sequence ID" value="KAJ8029831.1"/>
    <property type="molecule type" value="Genomic_DNA"/>
</dbReference>
<dbReference type="Proteomes" id="UP001152320">
    <property type="component" value="Chromosome 14"/>
</dbReference>
<comment type="caution">
    <text evidence="1">The sequence shown here is derived from an EMBL/GenBank/DDBJ whole genome shotgun (WGS) entry which is preliminary data.</text>
</comment>